<dbReference type="Pfam" id="PF01462">
    <property type="entry name" value="LRRNT"/>
    <property type="match status" value="1"/>
</dbReference>
<dbReference type="GO" id="GO:0007155">
    <property type="term" value="P:cell adhesion"/>
    <property type="evidence" value="ECO:0007669"/>
    <property type="project" value="UniProtKB-KW"/>
</dbReference>
<evidence type="ECO:0000256" key="3">
    <source>
        <dbReference type="ARBA" id="ARBA00022692"/>
    </source>
</evidence>
<dbReference type="EMBL" id="WNYA01000009">
    <property type="protein sequence ID" value="KAG8556835.1"/>
    <property type="molecule type" value="Genomic_DNA"/>
</dbReference>
<evidence type="ECO:0000256" key="2">
    <source>
        <dbReference type="ARBA" id="ARBA00022614"/>
    </source>
</evidence>
<dbReference type="InterPro" id="IPR052313">
    <property type="entry name" value="GPIb-IX-V_Complex"/>
</dbReference>
<feature type="signal peptide" evidence="12">
    <location>
        <begin position="1"/>
        <end position="20"/>
    </location>
</feature>
<keyword evidence="16" id="KW-1185">Reference proteome</keyword>
<evidence type="ECO:0000256" key="6">
    <source>
        <dbReference type="ARBA" id="ARBA00022889"/>
    </source>
</evidence>
<dbReference type="GO" id="GO:0007596">
    <property type="term" value="P:blood coagulation"/>
    <property type="evidence" value="ECO:0007669"/>
    <property type="project" value="UniProtKB-KW"/>
</dbReference>
<evidence type="ECO:0000259" key="13">
    <source>
        <dbReference type="SMART" id="SM00013"/>
    </source>
</evidence>
<evidence type="ECO:0000259" key="14">
    <source>
        <dbReference type="SMART" id="SM00082"/>
    </source>
</evidence>
<organism evidence="15 16">
    <name type="scientific">Engystomops pustulosus</name>
    <name type="common">Tungara frog</name>
    <name type="synonym">Physalaemus pustulosus</name>
    <dbReference type="NCBI Taxonomy" id="76066"/>
    <lineage>
        <taxon>Eukaryota</taxon>
        <taxon>Metazoa</taxon>
        <taxon>Chordata</taxon>
        <taxon>Craniata</taxon>
        <taxon>Vertebrata</taxon>
        <taxon>Euteleostomi</taxon>
        <taxon>Amphibia</taxon>
        <taxon>Batrachia</taxon>
        <taxon>Anura</taxon>
        <taxon>Neobatrachia</taxon>
        <taxon>Hyloidea</taxon>
        <taxon>Leptodactylidae</taxon>
        <taxon>Leiuperinae</taxon>
        <taxon>Engystomops</taxon>
    </lineage>
</organism>
<evidence type="ECO:0000256" key="10">
    <source>
        <dbReference type="ARBA" id="ARBA00023157"/>
    </source>
</evidence>
<feature type="domain" description="LRRNT" evidence="13">
    <location>
        <begin position="22"/>
        <end position="58"/>
    </location>
</feature>
<keyword evidence="10" id="KW-1015">Disulfide bond</keyword>
<name>A0AAV7ABE4_ENGPU</name>
<dbReference type="Proteomes" id="UP000824782">
    <property type="component" value="Unassembled WGS sequence"/>
</dbReference>
<dbReference type="InterPro" id="IPR032675">
    <property type="entry name" value="LRR_dom_sf"/>
</dbReference>
<evidence type="ECO:0000313" key="16">
    <source>
        <dbReference type="Proteomes" id="UP000824782"/>
    </source>
</evidence>
<evidence type="ECO:0000313" key="15">
    <source>
        <dbReference type="EMBL" id="KAG8556835.1"/>
    </source>
</evidence>
<dbReference type="SMART" id="SM00013">
    <property type="entry name" value="LRRNT"/>
    <property type="match status" value="1"/>
</dbReference>
<keyword evidence="3 11" id="KW-0812">Transmembrane</keyword>
<dbReference type="AlphaFoldDB" id="A0AAV7ABE4"/>
<evidence type="ECO:0000256" key="9">
    <source>
        <dbReference type="ARBA" id="ARBA00023136"/>
    </source>
</evidence>
<dbReference type="GO" id="GO:0016020">
    <property type="term" value="C:membrane"/>
    <property type="evidence" value="ECO:0007669"/>
    <property type="project" value="UniProtKB-SubCell"/>
</dbReference>
<dbReference type="InterPro" id="IPR000372">
    <property type="entry name" value="LRRNT"/>
</dbReference>
<comment type="caution">
    <text evidence="15">The sequence shown here is derived from an EMBL/GenBank/DDBJ whole genome shotgun (WGS) entry which is preliminary data.</text>
</comment>
<reference evidence="15" key="1">
    <citation type="thesis" date="2020" institute="ProQuest LLC" country="789 East Eisenhower Parkway, Ann Arbor, MI, USA">
        <title>Comparative Genomics and Chromosome Evolution.</title>
        <authorList>
            <person name="Mudd A.B."/>
        </authorList>
    </citation>
    <scope>NUCLEOTIDE SEQUENCE</scope>
    <source>
        <strain evidence="15">237g6f4</strain>
        <tissue evidence="15">Blood</tissue>
    </source>
</reference>
<sequence>MLIGPYLILIGIWFLTFTDGSNCPAQCKCINLTENKLRVDCSSRNLKIFPFLPKDTEELYLQENLLTEVPAGALDYLINLKKLNLSSNPLHCDCKIRYLIMWLSVANMDGVSGIRCVYPSSLYGKPVSQLTGNEISSCRRRARLCSDFLFNDALLYTLLFLLFFLMIFCLKTFKMIKFKIKVSDNDIELRTYQTPKVGFLKRRSVSYVKAC</sequence>
<feature type="transmembrane region" description="Helical" evidence="11">
    <location>
        <begin position="153"/>
        <end position="173"/>
    </location>
</feature>
<keyword evidence="4" id="KW-0356">Hemostasis</keyword>
<keyword evidence="8" id="KW-0094">Blood coagulation</keyword>
<evidence type="ECO:0000256" key="8">
    <source>
        <dbReference type="ARBA" id="ARBA00023084"/>
    </source>
</evidence>
<comment type="subcellular location">
    <subcellularLocation>
        <location evidence="1">Membrane</location>
        <topology evidence="1">Single-pass type I membrane protein</topology>
    </subcellularLocation>
</comment>
<keyword evidence="6" id="KW-0130">Cell adhesion</keyword>
<dbReference type="InterPro" id="IPR000483">
    <property type="entry name" value="Cys-rich_flank_reg_C"/>
</dbReference>
<keyword evidence="7 11" id="KW-1133">Transmembrane helix</keyword>
<dbReference type="SMART" id="SM00082">
    <property type="entry name" value="LRRCT"/>
    <property type="match status" value="1"/>
</dbReference>
<evidence type="ECO:0000256" key="5">
    <source>
        <dbReference type="ARBA" id="ARBA00022729"/>
    </source>
</evidence>
<accession>A0AAV7ABE4</accession>
<dbReference type="SUPFAM" id="SSF52058">
    <property type="entry name" value="L domain-like"/>
    <property type="match status" value="1"/>
</dbReference>
<feature type="chain" id="PRO_5043350062" evidence="12">
    <location>
        <begin position="21"/>
        <end position="211"/>
    </location>
</feature>
<evidence type="ECO:0000256" key="12">
    <source>
        <dbReference type="SAM" id="SignalP"/>
    </source>
</evidence>
<proteinExistence type="predicted"/>
<evidence type="ECO:0000256" key="1">
    <source>
        <dbReference type="ARBA" id="ARBA00004479"/>
    </source>
</evidence>
<dbReference type="PANTHER" id="PTHR22650">
    <property type="entry name" value="GLYCOPROTEIN IB BETA"/>
    <property type="match status" value="1"/>
</dbReference>
<feature type="domain" description="LRRCT" evidence="14">
    <location>
        <begin position="88"/>
        <end position="139"/>
    </location>
</feature>
<evidence type="ECO:0000256" key="4">
    <source>
        <dbReference type="ARBA" id="ARBA00022696"/>
    </source>
</evidence>
<dbReference type="PANTHER" id="PTHR22650:SF9">
    <property type="entry name" value="LRRCT DOMAIN-CONTAINING PROTEIN"/>
    <property type="match status" value="1"/>
</dbReference>
<keyword evidence="9 11" id="KW-0472">Membrane</keyword>
<evidence type="ECO:0000256" key="7">
    <source>
        <dbReference type="ARBA" id="ARBA00022989"/>
    </source>
</evidence>
<keyword evidence="2" id="KW-0433">Leucine-rich repeat</keyword>
<evidence type="ECO:0000256" key="11">
    <source>
        <dbReference type="SAM" id="Phobius"/>
    </source>
</evidence>
<keyword evidence="5 12" id="KW-0732">Signal</keyword>
<protein>
    <submittedName>
        <fullName evidence="15">Uncharacterized protein</fullName>
    </submittedName>
</protein>
<gene>
    <name evidence="15" type="ORF">GDO81_018223</name>
</gene>
<dbReference type="Gene3D" id="3.80.10.10">
    <property type="entry name" value="Ribonuclease Inhibitor"/>
    <property type="match status" value="1"/>
</dbReference>